<keyword evidence="3" id="KW-1185">Reference proteome</keyword>
<dbReference type="GeneID" id="94430029"/>
<sequence length="127" mass="14242">MWLRSLRHNSDPGDFCLVTCLHRVPSGLLGTLHRRALFVTTRGRNCTLRKQQGKCCGNKPARAGYERPPSRCEKIQARLLLDAISSPRPAEDATPAGGPSTRWQKANRKRPTDPQSRGSRNTVKHFL</sequence>
<comment type="caution">
    <text evidence="2">The sequence shown here is derived from an EMBL/GenBank/DDBJ whole genome shotgun (WGS) entry which is preliminary data.</text>
</comment>
<evidence type="ECO:0000256" key="1">
    <source>
        <dbReference type="SAM" id="MobiDB-lite"/>
    </source>
</evidence>
<accession>A0A2C6KT88</accession>
<gene>
    <name evidence="2" type="ORF">CSUI_006664</name>
</gene>
<dbReference type="AlphaFoldDB" id="A0A2C6KT88"/>
<proteinExistence type="predicted"/>
<dbReference type="EMBL" id="MIGC01003399">
    <property type="protein sequence ID" value="PHJ19502.1"/>
    <property type="molecule type" value="Genomic_DNA"/>
</dbReference>
<name>A0A2C6KT88_9APIC</name>
<dbReference type="RefSeq" id="XP_067921201.1">
    <property type="nucleotide sequence ID" value="XM_068066818.1"/>
</dbReference>
<feature type="region of interest" description="Disordered" evidence="1">
    <location>
        <begin position="83"/>
        <end position="127"/>
    </location>
</feature>
<evidence type="ECO:0000313" key="3">
    <source>
        <dbReference type="Proteomes" id="UP000221165"/>
    </source>
</evidence>
<organism evidence="2 3">
    <name type="scientific">Cystoisospora suis</name>
    <dbReference type="NCBI Taxonomy" id="483139"/>
    <lineage>
        <taxon>Eukaryota</taxon>
        <taxon>Sar</taxon>
        <taxon>Alveolata</taxon>
        <taxon>Apicomplexa</taxon>
        <taxon>Conoidasida</taxon>
        <taxon>Coccidia</taxon>
        <taxon>Eucoccidiorida</taxon>
        <taxon>Eimeriorina</taxon>
        <taxon>Sarcocystidae</taxon>
        <taxon>Cystoisospora</taxon>
    </lineage>
</organism>
<evidence type="ECO:0000313" key="2">
    <source>
        <dbReference type="EMBL" id="PHJ19502.1"/>
    </source>
</evidence>
<dbReference type="VEuPathDB" id="ToxoDB:CSUI_006664"/>
<protein>
    <submittedName>
        <fullName evidence="2">Uncharacterized protein</fullName>
    </submittedName>
</protein>
<reference evidence="2 3" key="1">
    <citation type="journal article" date="2017" name="Int. J. Parasitol.">
        <title>The genome of the protozoan parasite Cystoisospora suis and a reverse vaccinology approach to identify vaccine candidates.</title>
        <authorList>
            <person name="Palmieri N."/>
            <person name="Shrestha A."/>
            <person name="Ruttkowski B."/>
            <person name="Beck T."/>
            <person name="Vogl C."/>
            <person name="Tomley F."/>
            <person name="Blake D.P."/>
            <person name="Joachim A."/>
        </authorList>
    </citation>
    <scope>NUCLEOTIDE SEQUENCE [LARGE SCALE GENOMIC DNA]</scope>
    <source>
        <strain evidence="2 3">Wien I</strain>
    </source>
</reference>
<dbReference type="Proteomes" id="UP000221165">
    <property type="component" value="Unassembled WGS sequence"/>
</dbReference>